<sequence length="83" mass="8710">MLVLGDTVDRGAEAHAVTEPAGQSYGRYVRPAIEAVLLRATLDGDHVGWVVVHVLSPVGGVSAHDGHISAPTDRHGADLYEIS</sequence>
<dbReference type="EMBL" id="FNVT01000022">
    <property type="protein sequence ID" value="SEH01787.1"/>
    <property type="molecule type" value="Genomic_DNA"/>
</dbReference>
<name>A0A1H6EV71_9ACTN</name>
<keyword evidence="3" id="KW-1185">Reference proteome</keyword>
<feature type="compositionally biased region" description="Basic and acidic residues" evidence="1">
    <location>
        <begin position="64"/>
        <end position="83"/>
    </location>
</feature>
<gene>
    <name evidence="2" type="ORF">SAMN05444920_12236</name>
</gene>
<evidence type="ECO:0000256" key="1">
    <source>
        <dbReference type="SAM" id="MobiDB-lite"/>
    </source>
</evidence>
<dbReference type="AlphaFoldDB" id="A0A1H6EV71"/>
<evidence type="ECO:0000313" key="2">
    <source>
        <dbReference type="EMBL" id="SEH01787.1"/>
    </source>
</evidence>
<reference evidence="2 3" key="1">
    <citation type="submission" date="2016-10" db="EMBL/GenBank/DDBJ databases">
        <authorList>
            <person name="de Groot N.N."/>
        </authorList>
    </citation>
    <scope>NUCLEOTIDE SEQUENCE [LARGE SCALE GENOMIC DNA]</scope>
    <source>
        <strain evidence="2 3">CGMCC 4.7037</strain>
    </source>
</reference>
<organism evidence="2 3">
    <name type="scientific">Nonomuraea solani</name>
    <dbReference type="NCBI Taxonomy" id="1144553"/>
    <lineage>
        <taxon>Bacteria</taxon>
        <taxon>Bacillati</taxon>
        <taxon>Actinomycetota</taxon>
        <taxon>Actinomycetes</taxon>
        <taxon>Streptosporangiales</taxon>
        <taxon>Streptosporangiaceae</taxon>
        <taxon>Nonomuraea</taxon>
    </lineage>
</organism>
<dbReference type="RefSeq" id="WP_235030857.1">
    <property type="nucleotide sequence ID" value="NZ_FNVT01000022.1"/>
</dbReference>
<evidence type="ECO:0000313" key="3">
    <source>
        <dbReference type="Proteomes" id="UP000236732"/>
    </source>
</evidence>
<dbReference type="Proteomes" id="UP000236732">
    <property type="component" value="Unassembled WGS sequence"/>
</dbReference>
<proteinExistence type="predicted"/>
<feature type="region of interest" description="Disordered" evidence="1">
    <location>
        <begin position="63"/>
        <end position="83"/>
    </location>
</feature>
<protein>
    <submittedName>
        <fullName evidence="2">Uncharacterized protein</fullName>
    </submittedName>
</protein>
<accession>A0A1H6EV71</accession>